<comment type="catalytic activity">
    <reaction evidence="11">
        <text>N-octadecanoyl-L-phenylalanine + H2O = octadecanoate + L-phenylalanine</text>
        <dbReference type="Rhea" id="RHEA:64128"/>
        <dbReference type="ChEBI" id="CHEBI:15377"/>
        <dbReference type="ChEBI" id="CHEBI:25629"/>
        <dbReference type="ChEBI" id="CHEBI:58095"/>
        <dbReference type="ChEBI" id="CHEBI:149700"/>
    </reaction>
    <physiologicalReaction direction="left-to-right" evidence="11">
        <dbReference type="Rhea" id="RHEA:64129"/>
    </physiologicalReaction>
</comment>
<dbReference type="GO" id="GO:0043605">
    <property type="term" value="P:amide catabolic process"/>
    <property type="evidence" value="ECO:0007669"/>
    <property type="project" value="UniProtKB-ARBA"/>
</dbReference>
<comment type="catalytic activity">
    <reaction evidence="14">
        <text>N-hexadecanoyl-L-phenylalanine + H2O = hexadecanoate + L-phenylalanine</text>
        <dbReference type="Rhea" id="RHEA:64124"/>
        <dbReference type="ChEBI" id="CHEBI:7896"/>
        <dbReference type="ChEBI" id="CHEBI:15377"/>
        <dbReference type="ChEBI" id="CHEBI:58095"/>
        <dbReference type="ChEBI" id="CHEBI:149699"/>
    </reaction>
    <physiologicalReaction direction="left-to-right" evidence="14">
        <dbReference type="Rhea" id="RHEA:64125"/>
    </physiologicalReaction>
</comment>
<dbReference type="InterPro" id="IPR011650">
    <property type="entry name" value="Peptidase_M20_dimer"/>
</dbReference>
<comment type="catalytic activity">
    <reaction evidence="22">
        <text>N-(9Z-octadecenoyl)-L-leucine + H2O = L-leucine + (9Z)-octadecenoate</text>
        <dbReference type="Rhea" id="RHEA:51360"/>
        <dbReference type="ChEBI" id="CHEBI:15377"/>
        <dbReference type="ChEBI" id="CHEBI:30823"/>
        <dbReference type="ChEBI" id="CHEBI:57427"/>
        <dbReference type="ChEBI" id="CHEBI:134035"/>
    </reaction>
    <physiologicalReaction direction="left-to-right" evidence="22">
        <dbReference type="Rhea" id="RHEA:51361"/>
    </physiologicalReaction>
    <physiologicalReaction direction="right-to-left" evidence="22">
        <dbReference type="Rhea" id="RHEA:51362"/>
    </physiologicalReaction>
</comment>
<evidence type="ECO:0000256" key="2">
    <source>
        <dbReference type="ARBA" id="ARBA00006247"/>
    </source>
</evidence>
<evidence type="ECO:0000256" key="20">
    <source>
        <dbReference type="ARBA" id="ARBA00048729"/>
    </source>
</evidence>
<evidence type="ECO:0000256" key="25">
    <source>
        <dbReference type="ARBA" id="ARBA00049100"/>
    </source>
</evidence>
<comment type="pathway">
    <text evidence="7">Amino-acid metabolism.</text>
</comment>
<feature type="domain" description="Peptidase M20 dimerisation" evidence="27">
    <location>
        <begin position="155"/>
        <end position="299"/>
    </location>
</feature>
<dbReference type="SUPFAM" id="SSF55031">
    <property type="entry name" value="Bacterial exopeptidase dimerisation domain"/>
    <property type="match status" value="1"/>
</dbReference>
<protein>
    <submittedName>
        <fullName evidence="28">Peptidase M20 domain containing 1, tandem duplicate 1</fullName>
    </submittedName>
</protein>
<dbReference type="HOGENOM" id="CLU_021802_11_1_1"/>
<comment type="catalytic activity">
    <reaction evidence="23">
        <text>an N-acyl-aromatic L-alpha-amino acid + H2O = an aromatic L-alpha-amino acid + a carboxylate</text>
        <dbReference type="Rhea" id="RHEA:54184"/>
        <dbReference type="ChEBI" id="CHEBI:15377"/>
        <dbReference type="ChEBI" id="CHEBI:29067"/>
        <dbReference type="ChEBI" id="CHEBI:84824"/>
        <dbReference type="ChEBI" id="CHEBI:138093"/>
        <dbReference type="EC" id="3.5.1.114"/>
    </reaction>
    <physiologicalReaction direction="left-to-right" evidence="23">
        <dbReference type="Rhea" id="RHEA:54185"/>
    </physiologicalReaction>
    <physiologicalReaction direction="right-to-left" evidence="23">
        <dbReference type="Rhea" id="RHEA:54186"/>
    </physiologicalReaction>
</comment>
<dbReference type="AlphaFoldDB" id="S4RV15"/>
<dbReference type="GO" id="GO:0006520">
    <property type="term" value="P:amino acid metabolic process"/>
    <property type="evidence" value="ECO:0007669"/>
    <property type="project" value="TreeGrafter"/>
</dbReference>
<dbReference type="GO" id="GO:0005576">
    <property type="term" value="C:extracellular region"/>
    <property type="evidence" value="ECO:0007669"/>
    <property type="project" value="UniProtKB-ARBA"/>
</dbReference>
<comment type="catalytic activity">
    <reaction evidence="25">
        <text>N-(5Z,8Z,11Z,14Z-eicosatetraenoyl)-L-serine + H2O = (5Z,8Z,11Z,14Z)-eicosatetraenoate + L-serine</text>
        <dbReference type="Rhea" id="RHEA:64116"/>
        <dbReference type="ChEBI" id="CHEBI:15377"/>
        <dbReference type="ChEBI" id="CHEBI:32395"/>
        <dbReference type="ChEBI" id="CHEBI:33384"/>
        <dbReference type="ChEBI" id="CHEBI:149697"/>
    </reaction>
    <physiologicalReaction direction="left-to-right" evidence="25">
        <dbReference type="Rhea" id="RHEA:64117"/>
    </physiologicalReaction>
    <physiologicalReaction direction="right-to-left" evidence="25">
        <dbReference type="Rhea" id="RHEA:64118"/>
    </physiologicalReaction>
</comment>
<evidence type="ECO:0000256" key="13">
    <source>
        <dbReference type="ARBA" id="ARBA00047874"/>
    </source>
</evidence>
<dbReference type="GO" id="GO:0046872">
    <property type="term" value="F:metal ion binding"/>
    <property type="evidence" value="ECO:0007669"/>
    <property type="project" value="UniProtKB-KW"/>
</dbReference>
<comment type="catalytic activity">
    <reaction evidence="21">
        <text>N-(9Z-octadecenoyl)-L-tryptophan + H2O = L-tryptophan + (9Z)-octadecenoate</text>
        <dbReference type="Rhea" id="RHEA:64176"/>
        <dbReference type="ChEBI" id="CHEBI:15377"/>
        <dbReference type="ChEBI" id="CHEBI:30823"/>
        <dbReference type="ChEBI" id="CHEBI:57912"/>
        <dbReference type="ChEBI" id="CHEBI:149733"/>
    </reaction>
    <physiologicalReaction direction="left-to-right" evidence="21">
        <dbReference type="Rhea" id="RHEA:64177"/>
    </physiologicalReaction>
</comment>
<dbReference type="OMA" id="WEAFGPF"/>
<evidence type="ECO:0000259" key="27">
    <source>
        <dbReference type="Pfam" id="PF07687"/>
    </source>
</evidence>
<dbReference type="STRING" id="7757.ENSPMAP00000009055"/>
<evidence type="ECO:0000256" key="17">
    <source>
        <dbReference type="ARBA" id="ARBA00048402"/>
    </source>
</evidence>
<evidence type="ECO:0000256" key="1">
    <source>
        <dbReference type="ARBA" id="ARBA00004872"/>
    </source>
</evidence>
<dbReference type="GO" id="GO:0006629">
    <property type="term" value="P:lipid metabolic process"/>
    <property type="evidence" value="ECO:0007669"/>
    <property type="project" value="UniProtKB-ARBA"/>
</dbReference>
<comment type="catalytic activity">
    <reaction evidence="17">
        <text>N-(5Z,8Z,11Z,14Z)-eicosatetraenoyl-glycine + H2O = (5Z,8Z,11Z,14Z)-eicosatetraenoate + glycine</text>
        <dbReference type="Rhea" id="RHEA:64108"/>
        <dbReference type="ChEBI" id="CHEBI:15377"/>
        <dbReference type="ChEBI" id="CHEBI:32395"/>
        <dbReference type="ChEBI" id="CHEBI:57305"/>
        <dbReference type="ChEBI" id="CHEBI:59002"/>
    </reaction>
    <physiologicalReaction direction="left-to-right" evidence="17">
        <dbReference type="Rhea" id="RHEA:64109"/>
    </physiologicalReaction>
    <physiologicalReaction direction="right-to-left" evidence="17">
        <dbReference type="Rhea" id="RHEA:64110"/>
    </physiologicalReaction>
</comment>
<keyword evidence="4" id="KW-0479">Metal-binding</keyword>
<dbReference type="FunFam" id="3.40.630.10:FF:000027">
    <property type="entry name" value="N-fatty-acyl-amino acid synthase/hydrolase PM20D1"/>
    <property type="match status" value="1"/>
</dbReference>
<evidence type="ECO:0000256" key="3">
    <source>
        <dbReference type="ARBA" id="ARBA00022670"/>
    </source>
</evidence>
<reference evidence="28" key="2">
    <citation type="submission" date="2025-09" db="UniProtKB">
        <authorList>
            <consortium name="Ensembl"/>
        </authorList>
    </citation>
    <scope>IDENTIFICATION</scope>
</reference>
<evidence type="ECO:0000256" key="6">
    <source>
        <dbReference type="ARBA" id="ARBA00022833"/>
    </source>
</evidence>
<dbReference type="Gene3D" id="3.40.630.10">
    <property type="entry name" value="Zn peptidases"/>
    <property type="match status" value="1"/>
</dbReference>
<dbReference type="GO" id="GO:0043604">
    <property type="term" value="P:amide biosynthetic process"/>
    <property type="evidence" value="ECO:0007669"/>
    <property type="project" value="TreeGrafter"/>
</dbReference>
<evidence type="ECO:0000256" key="26">
    <source>
        <dbReference type="ARBA" id="ARBA00049457"/>
    </source>
</evidence>
<accession>S4RV15</accession>
<comment type="catalytic activity">
    <reaction evidence="12">
        <text>N-(9Z-octadecenoyl)-L-tyrosine + H2O = L-tyrosine + (9Z)-octadecenoate</text>
        <dbReference type="Rhea" id="RHEA:64184"/>
        <dbReference type="ChEBI" id="CHEBI:15377"/>
        <dbReference type="ChEBI" id="CHEBI:30823"/>
        <dbReference type="ChEBI" id="CHEBI:58315"/>
        <dbReference type="ChEBI" id="CHEBI:149734"/>
    </reaction>
    <physiologicalReaction direction="left-to-right" evidence="12">
        <dbReference type="Rhea" id="RHEA:64185"/>
    </physiologicalReaction>
</comment>
<dbReference type="GO" id="GO:0008233">
    <property type="term" value="F:peptidase activity"/>
    <property type="evidence" value="ECO:0007669"/>
    <property type="project" value="UniProtKB-KW"/>
</dbReference>
<comment type="function">
    <text evidence="8">Secreted enzyme that regulates the endogenous N-fatty acyl amino acid (NAAs) tissue and circulating levels by functioning as a bidirectional NAA synthase/hydrolase. It condenses free fatty acids and free amino acids to generate NAAs and bidirectionally catalyzes the reverse hydrolysis reaction. Some of these NAAs stimulate oxidative metabolism via mitochondrial uncoupling, increasing energy expenditure in a UPC1-independent manner. Thereby, this secreted protein may indirectly regulate whole body energy expenditure. PM20D1 circulates in tight association with both low- and high-density (LDL and HDL,respectively) lipoprotein particles.</text>
</comment>
<sequence>FPAVFESELVTHDLVANFSHLLMVRGADGGRTPYMLTAHLDVVPAPDYGWDVPPFSGEIHQGYIYGRGTIDDKHSLMAILEALELLLQRGFVPQRTFYIGIGHDEEIGGDKGARNIAKVLESRGVKLDFLLDEGMVILDGVVPGLQIPVAVVGVSEKGSLMLRLRVRTETGHSSMPAKESCIGILSAAITRLESNPLPQQFGSGPERALFEYLSPQFNFPMRVVTSNLWLFGPIFSWVLGQKPTTNALIRTTTAVTEFHAGVKPNVVAPLAEATVNYRIHPAQSVSEVLRLTEEIIADDRVELEVLSSMEPLPISPFDESATGYWTISKSITDTFPDIVSAPGLCIANTDTRHYQKLTNALYRFTPVWNKLEDIPRYHGVNERISLQNYKQTIHFYFNLMQNADQEEPLIKHFHTEDL</sequence>
<comment type="catalytic activity">
    <reaction evidence="19">
        <text>N-(9Z-octadecenoyl)-L-serine + H2O = L-serine + (9Z)-octadecenoate</text>
        <dbReference type="Rhea" id="RHEA:51352"/>
        <dbReference type="ChEBI" id="CHEBI:15377"/>
        <dbReference type="ChEBI" id="CHEBI:30823"/>
        <dbReference type="ChEBI" id="CHEBI:33384"/>
        <dbReference type="ChEBI" id="CHEBI:134031"/>
    </reaction>
    <physiologicalReaction direction="left-to-right" evidence="19">
        <dbReference type="Rhea" id="RHEA:51353"/>
    </physiologicalReaction>
</comment>
<dbReference type="Pfam" id="PF07687">
    <property type="entry name" value="M20_dimer"/>
    <property type="match status" value="1"/>
</dbReference>
<dbReference type="Pfam" id="PF01546">
    <property type="entry name" value="Peptidase_M20"/>
    <property type="match status" value="1"/>
</dbReference>
<evidence type="ECO:0000256" key="4">
    <source>
        <dbReference type="ARBA" id="ARBA00022723"/>
    </source>
</evidence>
<evidence type="ECO:0000256" key="16">
    <source>
        <dbReference type="ARBA" id="ARBA00048380"/>
    </source>
</evidence>
<evidence type="ECO:0000256" key="11">
    <source>
        <dbReference type="ARBA" id="ARBA00047723"/>
    </source>
</evidence>
<dbReference type="Gene3D" id="1.10.150.900">
    <property type="match status" value="1"/>
</dbReference>
<evidence type="ECO:0000256" key="14">
    <source>
        <dbReference type="ARBA" id="ARBA00047879"/>
    </source>
</evidence>
<evidence type="ECO:0000256" key="24">
    <source>
        <dbReference type="ARBA" id="ARBA00048879"/>
    </source>
</evidence>
<evidence type="ECO:0000256" key="8">
    <source>
        <dbReference type="ARBA" id="ARBA00046147"/>
    </source>
</evidence>
<keyword evidence="6" id="KW-0862">Zinc</keyword>
<dbReference type="GeneTree" id="ENSGT00940000156659"/>
<dbReference type="Ensembl" id="ENSPMAT00000009094.1">
    <property type="protein sequence ID" value="ENSPMAP00000009055.1"/>
    <property type="gene ID" value="ENSPMAG00000008214.1"/>
</dbReference>
<evidence type="ECO:0000256" key="21">
    <source>
        <dbReference type="ARBA" id="ARBA00048822"/>
    </source>
</evidence>
<evidence type="ECO:0000256" key="10">
    <source>
        <dbReference type="ARBA" id="ARBA00047567"/>
    </source>
</evidence>
<reference evidence="28" key="1">
    <citation type="submission" date="2025-08" db="UniProtKB">
        <authorList>
            <consortium name="Ensembl"/>
        </authorList>
    </citation>
    <scope>IDENTIFICATION</scope>
</reference>
<evidence type="ECO:0000313" key="28">
    <source>
        <dbReference type="Ensembl" id="ENSPMAP00000009055.1"/>
    </source>
</evidence>
<dbReference type="SUPFAM" id="SSF53187">
    <property type="entry name" value="Zn-dependent exopeptidases"/>
    <property type="match status" value="1"/>
</dbReference>
<dbReference type="PANTHER" id="PTHR45962">
    <property type="entry name" value="N-FATTY-ACYL-AMINO ACID SYNTHASE/HYDROLASE PM20D1"/>
    <property type="match status" value="1"/>
</dbReference>
<dbReference type="InterPro" id="IPR002933">
    <property type="entry name" value="Peptidase_M20"/>
</dbReference>
<comment type="catalytic activity">
    <reaction evidence="20">
        <text>N-(9Z-octadecenoyl)-L-glutamine + H2O = L-glutamine + (9Z)-octadecenoate</text>
        <dbReference type="Rhea" id="RHEA:51356"/>
        <dbReference type="ChEBI" id="CHEBI:15377"/>
        <dbReference type="ChEBI" id="CHEBI:30823"/>
        <dbReference type="ChEBI" id="CHEBI:58359"/>
        <dbReference type="ChEBI" id="CHEBI:134033"/>
    </reaction>
    <physiologicalReaction direction="left-to-right" evidence="20">
        <dbReference type="Rhea" id="RHEA:51357"/>
    </physiologicalReaction>
</comment>
<comment type="catalytic activity">
    <reaction evidence="10">
        <text>N-(4Z,7Z,10Z,13Z,16Z,19Z-docosahexaenoyl)-L-phenylalanine + H2O = (4Z,7Z,10Z,13Z,16Z,19Z)-docosahexaenoate + L-phenylalanine</text>
        <dbReference type="Rhea" id="RHEA:64132"/>
        <dbReference type="ChEBI" id="CHEBI:15377"/>
        <dbReference type="ChEBI" id="CHEBI:58095"/>
        <dbReference type="ChEBI" id="CHEBI:77016"/>
        <dbReference type="ChEBI" id="CHEBI:149701"/>
    </reaction>
    <physiologicalReaction direction="left-to-right" evidence="10">
        <dbReference type="Rhea" id="RHEA:64133"/>
    </physiologicalReaction>
</comment>
<evidence type="ECO:0000256" key="15">
    <source>
        <dbReference type="ARBA" id="ARBA00048145"/>
    </source>
</evidence>
<comment type="catalytic activity">
    <reaction evidence="15">
        <text>N-(9Z-octadecenoyl)-L-methionine + H2O = (9Z)-octadecenoate + L-methionine</text>
        <dbReference type="Rhea" id="RHEA:64144"/>
        <dbReference type="ChEBI" id="CHEBI:15377"/>
        <dbReference type="ChEBI" id="CHEBI:30823"/>
        <dbReference type="ChEBI" id="CHEBI:57844"/>
        <dbReference type="ChEBI" id="CHEBI:149732"/>
    </reaction>
    <physiologicalReaction direction="left-to-right" evidence="15">
        <dbReference type="Rhea" id="RHEA:64145"/>
    </physiologicalReaction>
</comment>
<keyword evidence="5" id="KW-0378">Hydrolase</keyword>
<evidence type="ECO:0000256" key="7">
    <source>
        <dbReference type="ARBA" id="ARBA00034698"/>
    </source>
</evidence>
<comment type="catalytic activity">
    <reaction evidence="9">
        <text>(9Z)-octadecenoate + glycine = N-(9Z-octadecenoyl)glycine + H2O</text>
        <dbReference type="Rhea" id="RHEA:51316"/>
        <dbReference type="ChEBI" id="CHEBI:15377"/>
        <dbReference type="ChEBI" id="CHEBI:30823"/>
        <dbReference type="ChEBI" id="CHEBI:57305"/>
        <dbReference type="ChEBI" id="CHEBI:133992"/>
    </reaction>
    <physiologicalReaction direction="right-to-left" evidence="9">
        <dbReference type="Rhea" id="RHEA:51318"/>
    </physiologicalReaction>
</comment>
<dbReference type="FunFam" id="1.10.150.900:FF:000003">
    <property type="entry name" value="N-fatty-acyl-amino acid synthase/hydrolase PM20D1"/>
    <property type="match status" value="1"/>
</dbReference>
<name>S4RV15_PETMA</name>
<comment type="catalytic activity">
    <reaction evidence="26">
        <text>N-(9Z-octadecenoyl)-L-lysine + H2O = L-lysine + (9Z)-octadecenoate</text>
        <dbReference type="Rhea" id="RHEA:64192"/>
        <dbReference type="ChEBI" id="CHEBI:15377"/>
        <dbReference type="ChEBI" id="CHEBI:30823"/>
        <dbReference type="ChEBI" id="CHEBI:32551"/>
        <dbReference type="ChEBI" id="CHEBI:149731"/>
    </reaction>
    <physiologicalReaction direction="left-to-right" evidence="26">
        <dbReference type="Rhea" id="RHEA:64193"/>
    </physiologicalReaction>
</comment>
<dbReference type="GO" id="GO:0006508">
    <property type="term" value="P:proteolysis"/>
    <property type="evidence" value="ECO:0007669"/>
    <property type="project" value="UniProtKB-KW"/>
</dbReference>
<dbReference type="Gene3D" id="3.30.70.360">
    <property type="match status" value="1"/>
</dbReference>
<comment type="similarity">
    <text evidence="2">Belongs to the peptidase M20A family.</text>
</comment>
<evidence type="ECO:0000256" key="19">
    <source>
        <dbReference type="ARBA" id="ARBA00048597"/>
    </source>
</evidence>
<evidence type="ECO:0000256" key="22">
    <source>
        <dbReference type="ARBA" id="ARBA00048827"/>
    </source>
</evidence>
<evidence type="ECO:0000256" key="23">
    <source>
        <dbReference type="ARBA" id="ARBA00048840"/>
    </source>
</evidence>
<evidence type="ECO:0000256" key="5">
    <source>
        <dbReference type="ARBA" id="ARBA00022801"/>
    </source>
</evidence>
<comment type="catalytic activity">
    <reaction evidence="13">
        <text>(5Z,8Z,11Z,14Z)-eicosatetraenoate + L-phenylalanine = N-(5Z,8Z,11Z,14Z-eicosatetraenoyl)-L-phenylalanine + H2O</text>
        <dbReference type="Rhea" id="RHEA:51312"/>
        <dbReference type="ChEBI" id="CHEBI:15377"/>
        <dbReference type="ChEBI" id="CHEBI:32395"/>
        <dbReference type="ChEBI" id="CHEBI:58095"/>
        <dbReference type="ChEBI" id="CHEBI:134022"/>
    </reaction>
    <physiologicalReaction direction="left-to-right" evidence="13">
        <dbReference type="Rhea" id="RHEA:51313"/>
    </physiologicalReaction>
    <physiologicalReaction direction="right-to-left" evidence="13">
        <dbReference type="Rhea" id="RHEA:51314"/>
    </physiologicalReaction>
</comment>
<organism evidence="28">
    <name type="scientific">Petromyzon marinus</name>
    <name type="common">Sea lamprey</name>
    <dbReference type="NCBI Taxonomy" id="7757"/>
    <lineage>
        <taxon>Eukaryota</taxon>
        <taxon>Metazoa</taxon>
        <taxon>Chordata</taxon>
        <taxon>Craniata</taxon>
        <taxon>Vertebrata</taxon>
        <taxon>Cyclostomata</taxon>
        <taxon>Hyperoartia</taxon>
        <taxon>Petromyzontiformes</taxon>
        <taxon>Petromyzontidae</taxon>
        <taxon>Petromyzon</taxon>
    </lineage>
</organism>
<dbReference type="InterPro" id="IPR036264">
    <property type="entry name" value="Bact_exopeptidase_dim_dom"/>
</dbReference>
<comment type="catalytic activity">
    <reaction evidence="24">
        <text>L-phenylalanine + (9Z)-octadecenoate = N-(9Z-octadecenoyl)-L-phenylalanine + H2O</text>
        <dbReference type="Rhea" id="RHEA:51300"/>
        <dbReference type="ChEBI" id="CHEBI:15377"/>
        <dbReference type="ChEBI" id="CHEBI:30823"/>
        <dbReference type="ChEBI" id="CHEBI:58095"/>
        <dbReference type="ChEBI" id="CHEBI:134020"/>
    </reaction>
    <physiologicalReaction direction="left-to-right" evidence="24">
        <dbReference type="Rhea" id="RHEA:51301"/>
    </physiologicalReaction>
    <physiologicalReaction direction="right-to-left" evidence="24">
        <dbReference type="Rhea" id="RHEA:51302"/>
    </physiologicalReaction>
</comment>
<comment type="pathway">
    <text evidence="1">Lipid metabolism; fatty acid metabolism.</text>
</comment>
<keyword evidence="3" id="KW-0645">Protease</keyword>
<dbReference type="GO" id="GO:1990845">
    <property type="term" value="P:adaptive thermogenesis"/>
    <property type="evidence" value="ECO:0007669"/>
    <property type="project" value="UniProtKB-ARBA"/>
</dbReference>
<dbReference type="InterPro" id="IPR047177">
    <property type="entry name" value="Pept_M20A"/>
</dbReference>
<evidence type="ECO:0000256" key="12">
    <source>
        <dbReference type="ARBA" id="ARBA00047866"/>
    </source>
</evidence>
<evidence type="ECO:0000256" key="18">
    <source>
        <dbReference type="ARBA" id="ARBA00048579"/>
    </source>
</evidence>
<dbReference type="PANTHER" id="PTHR45962:SF1">
    <property type="entry name" value="N-FATTY-ACYL-AMINO ACID SYNTHASE_HYDROLASE PM20D1"/>
    <property type="match status" value="1"/>
</dbReference>
<evidence type="ECO:0000256" key="9">
    <source>
        <dbReference type="ARBA" id="ARBA00047450"/>
    </source>
</evidence>
<comment type="catalytic activity">
    <reaction evidence="18">
        <text>an N-acyl-L-amino acid + H2O = an L-alpha-amino acid + a carboxylate</text>
        <dbReference type="Rhea" id="RHEA:15565"/>
        <dbReference type="ChEBI" id="CHEBI:15377"/>
        <dbReference type="ChEBI" id="CHEBI:29067"/>
        <dbReference type="ChEBI" id="CHEBI:59869"/>
        <dbReference type="ChEBI" id="CHEBI:59874"/>
        <dbReference type="EC" id="3.5.1.14"/>
    </reaction>
    <physiologicalReaction direction="left-to-right" evidence="18">
        <dbReference type="Rhea" id="RHEA:15566"/>
    </physiologicalReaction>
    <physiologicalReaction direction="right-to-left" evidence="18">
        <dbReference type="Rhea" id="RHEA:15567"/>
    </physiologicalReaction>
</comment>
<comment type="catalytic activity">
    <reaction evidence="16">
        <text>N-(9Z-octadecenoyl)-L-asparagine + H2O = L-asparagine + (9Z)-octadecenoate</text>
        <dbReference type="Rhea" id="RHEA:64136"/>
        <dbReference type="ChEBI" id="CHEBI:15377"/>
        <dbReference type="ChEBI" id="CHEBI:30823"/>
        <dbReference type="ChEBI" id="CHEBI:58048"/>
        <dbReference type="ChEBI" id="CHEBI:149730"/>
    </reaction>
    <physiologicalReaction direction="left-to-right" evidence="16">
        <dbReference type="Rhea" id="RHEA:64137"/>
    </physiologicalReaction>
</comment>
<dbReference type="GO" id="GO:0004046">
    <property type="term" value="F:aminoacylase activity"/>
    <property type="evidence" value="ECO:0007669"/>
    <property type="project" value="UniProtKB-EC"/>
</dbReference>
<proteinExistence type="inferred from homology"/>